<dbReference type="InterPro" id="IPR018062">
    <property type="entry name" value="HTH_AraC-typ_CS"/>
</dbReference>
<dbReference type="AlphaFoldDB" id="A0A7H8XDH5"/>
<accession>A0A7H8XDH5</accession>
<dbReference type="SUPFAM" id="SSF46689">
    <property type="entry name" value="Homeodomain-like"/>
    <property type="match status" value="2"/>
</dbReference>
<keyword evidence="2" id="KW-0238">DNA-binding</keyword>
<gene>
    <name evidence="4" type="ORF">HXZ27_01230</name>
</gene>
<dbReference type="PROSITE" id="PS01124">
    <property type="entry name" value="HTH_ARAC_FAMILY_2"/>
    <property type="match status" value="1"/>
</dbReference>
<reference evidence="4 5" key="1">
    <citation type="submission" date="2020-07" db="EMBL/GenBank/DDBJ databases">
        <title>A bifunctional nitrone conjugated secondary metabolite targeting the ribosome.</title>
        <authorList>
            <person name="Limbrick E.M."/>
            <person name="Graf M."/>
            <person name="Derewacz D.K."/>
            <person name="Nguyen F."/>
            <person name="Spraggins J.M."/>
            <person name="Wieland M."/>
            <person name="Ynigez-Gutierrez A.E."/>
            <person name="Reisman B.J."/>
            <person name="Zinshteyn B."/>
            <person name="McCulloch K."/>
            <person name="Iverson T.M."/>
            <person name="Green R."/>
            <person name="Wilson D.N."/>
            <person name="Bachmann B.O."/>
        </authorList>
    </citation>
    <scope>NUCLEOTIDE SEQUENCE [LARGE SCALE GENOMIC DNA]</scope>
    <source>
        <strain evidence="5">aurantiaca</strain>
    </source>
</reference>
<keyword evidence="1" id="KW-0805">Transcription regulation</keyword>
<dbReference type="SMART" id="SM00342">
    <property type="entry name" value="HTH_ARAC"/>
    <property type="match status" value="1"/>
</dbReference>
<evidence type="ECO:0000256" key="2">
    <source>
        <dbReference type="ARBA" id="ARBA00023125"/>
    </source>
</evidence>
<sequence length="331" mass="36507">MSENRTKRSTGPEPVTHTLVETIDPERAHDLIARNFGDHRAQISGPRRRFYYRRRTLLADELAMDTMRYTLSAQAETPPYPGFAAVALTRGRCAIVGRQEELRLSPGTVGRYPESPSTLVAEDVAARIVRLPLPRIAAVAALRTGLPSADFRFITMTPVSPAMAALWQSVTAFVHRELTEDDAAIHSPLVRAGLVSLIAATAVAVFPNTTMTVPYLPSPRSIRSAVVRRATDFIEAHAAEPLTVVQIAAACDVGPRALQVAFQRHHGQSPMGLLRAVRLRRAHHDLENAMPGQTVTEMARRWGFAHTGRFAQAYRKEYGCLPHDTLRQTAL</sequence>
<dbReference type="EMBL" id="CP058322">
    <property type="protein sequence ID" value="QLD23036.1"/>
    <property type="molecule type" value="Genomic_DNA"/>
</dbReference>
<evidence type="ECO:0000256" key="1">
    <source>
        <dbReference type="ARBA" id="ARBA00023015"/>
    </source>
</evidence>
<dbReference type="PANTHER" id="PTHR46796">
    <property type="entry name" value="HTH-TYPE TRANSCRIPTIONAL ACTIVATOR RHAS-RELATED"/>
    <property type="match status" value="1"/>
</dbReference>
<evidence type="ECO:0000313" key="4">
    <source>
        <dbReference type="EMBL" id="QLD23036.1"/>
    </source>
</evidence>
<dbReference type="InterPro" id="IPR009057">
    <property type="entry name" value="Homeodomain-like_sf"/>
</dbReference>
<organism evidence="4 5">
    <name type="scientific">Micromonospora carbonacea</name>
    <dbReference type="NCBI Taxonomy" id="47853"/>
    <lineage>
        <taxon>Bacteria</taxon>
        <taxon>Bacillati</taxon>
        <taxon>Actinomycetota</taxon>
        <taxon>Actinomycetes</taxon>
        <taxon>Micromonosporales</taxon>
        <taxon>Micromonosporaceae</taxon>
        <taxon>Micromonospora</taxon>
    </lineage>
</organism>
<dbReference type="Gene3D" id="1.10.10.60">
    <property type="entry name" value="Homeodomain-like"/>
    <property type="match status" value="1"/>
</dbReference>
<dbReference type="InterPro" id="IPR018060">
    <property type="entry name" value="HTH_AraC"/>
</dbReference>
<proteinExistence type="predicted"/>
<name>A0A7H8XDH5_9ACTN</name>
<dbReference type="KEGG" id="mcab:HXZ27_01230"/>
<evidence type="ECO:0000313" key="5">
    <source>
        <dbReference type="Proteomes" id="UP000509335"/>
    </source>
</evidence>
<dbReference type="GO" id="GO:0043565">
    <property type="term" value="F:sequence-specific DNA binding"/>
    <property type="evidence" value="ECO:0007669"/>
    <property type="project" value="InterPro"/>
</dbReference>
<keyword evidence="3" id="KW-0804">Transcription</keyword>
<protein>
    <submittedName>
        <fullName evidence="4">AraC family transcriptional regulator</fullName>
    </submittedName>
</protein>
<dbReference type="Pfam" id="PF12833">
    <property type="entry name" value="HTH_18"/>
    <property type="match status" value="1"/>
</dbReference>
<dbReference type="GO" id="GO:0003700">
    <property type="term" value="F:DNA-binding transcription factor activity"/>
    <property type="evidence" value="ECO:0007669"/>
    <property type="project" value="InterPro"/>
</dbReference>
<dbReference type="Proteomes" id="UP000509335">
    <property type="component" value="Chromosome"/>
</dbReference>
<evidence type="ECO:0000256" key="3">
    <source>
        <dbReference type="ARBA" id="ARBA00023163"/>
    </source>
</evidence>
<dbReference type="InterPro" id="IPR050204">
    <property type="entry name" value="AraC_XylS_family_regulators"/>
</dbReference>
<dbReference type="PROSITE" id="PS00041">
    <property type="entry name" value="HTH_ARAC_FAMILY_1"/>
    <property type="match status" value="1"/>
</dbReference>